<dbReference type="STRING" id="1817828.A2722_03995"/>
<dbReference type="PANTHER" id="PTHR21666:SF270">
    <property type="entry name" value="MUREIN HYDROLASE ACTIVATOR ENVC"/>
    <property type="match status" value="1"/>
</dbReference>
<name>A0A1F5PMJ0_9BACT</name>
<keyword evidence="2" id="KW-1133">Transmembrane helix</keyword>
<reference evidence="4 5" key="1">
    <citation type="journal article" date="2016" name="Nat. Commun.">
        <title>Thousands of microbial genomes shed light on interconnected biogeochemical processes in an aquifer system.</title>
        <authorList>
            <person name="Anantharaman K."/>
            <person name="Brown C.T."/>
            <person name="Hug L.A."/>
            <person name="Sharon I."/>
            <person name="Castelle C.J."/>
            <person name="Probst A.J."/>
            <person name="Thomas B.C."/>
            <person name="Singh A."/>
            <person name="Wilkins M.J."/>
            <person name="Karaoz U."/>
            <person name="Brodie E.L."/>
            <person name="Williams K.H."/>
            <person name="Hubbard S.S."/>
            <person name="Banfield J.F."/>
        </authorList>
    </citation>
    <scope>NUCLEOTIDE SEQUENCE [LARGE SCALE GENOMIC DNA]</scope>
</reference>
<evidence type="ECO:0000259" key="3">
    <source>
        <dbReference type="PROSITE" id="PS51782"/>
    </source>
</evidence>
<dbReference type="PANTHER" id="PTHR21666">
    <property type="entry name" value="PEPTIDASE-RELATED"/>
    <property type="match status" value="1"/>
</dbReference>
<keyword evidence="2" id="KW-0812">Transmembrane</keyword>
<dbReference type="GO" id="GO:0004222">
    <property type="term" value="F:metalloendopeptidase activity"/>
    <property type="evidence" value="ECO:0007669"/>
    <property type="project" value="TreeGrafter"/>
</dbReference>
<dbReference type="InterPro" id="IPR016047">
    <property type="entry name" value="M23ase_b-sheet_dom"/>
</dbReference>
<gene>
    <name evidence="4" type="ORF">A2722_03995</name>
</gene>
<dbReference type="AlphaFoldDB" id="A0A1F5PMJ0"/>
<dbReference type="CDD" id="cd00118">
    <property type="entry name" value="LysM"/>
    <property type="match status" value="2"/>
</dbReference>
<feature type="region of interest" description="Disordered" evidence="1">
    <location>
        <begin position="102"/>
        <end position="138"/>
    </location>
</feature>
<protein>
    <recommendedName>
        <fullName evidence="3">LysM domain-containing protein</fullName>
    </recommendedName>
</protein>
<feature type="transmembrane region" description="Helical" evidence="2">
    <location>
        <begin position="28"/>
        <end position="47"/>
    </location>
</feature>
<feature type="domain" description="LysM" evidence="3">
    <location>
        <begin position="200"/>
        <end position="244"/>
    </location>
</feature>
<dbReference type="EMBL" id="MFEO01000004">
    <property type="protein sequence ID" value="OGE91158.1"/>
    <property type="molecule type" value="Genomic_DNA"/>
</dbReference>
<dbReference type="PROSITE" id="PS51782">
    <property type="entry name" value="LYSM"/>
    <property type="match status" value="2"/>
</dbReference>
<feature type="domain" description="LysM" evidence="3">
    <location>
        <begin position="150"/>
        <end position="194"/>
    </location>
</feature>
<sequence length="400" mass="43766">MRAPQILVRTRHFIGSSSRSFSFLRRNFFAFGLEITLALVALLSVAVNVSNLNPAPRSAGNRYLGLLLAYPDTNPNLIAEMKTQKIQISPEKQRYISTAQASPPPLLAHGGASAEDASKSRDSLPMMSPDGVLQKPNYTSKDAFQNRDIEEYTVKGGDSLARIASVYGVSVQTILYENKLNVADYIKPGQHLKILPTDGISHTVQKNETIESIAKKYKVDPEAILDFNEIEVPEDIQQGEILIIPNGQAEVLPSAKPKLDSLKKVDVKTANVPDDYAGSGGALLWPLATHNITQYYSSRHRALDVSNGQRPQFWAAQDGIVELSGWQSGYGNTAVINHGNGLKTRYAHASELYVSAGDKVAKGQMLGRVGNTGRTYGATGNHLHFEVIKNGTKYDPLKFF</sequence>
<dbReference type="Proteomes" id="UP000178377">
    <property type="component" value="Unassembled WGS sequence"/>
</dbReference>
<dbReference type="Gene3D" id="3.10.350.10">
    <property type="entry name" value="LysM domain"/>
    <property type="match status" value="2"/>
</dbReference>
<dbReference type="Pfam" id="PF01551">
    <property type="entry name" value="Peptidase_M23"/>
    <property type="match status" value="1"/>
</dbReference>
<dbReference type="InterPro" id="IPR011055">
    <property type="entry name" value="Dup_hybrid_motif"/>
</dbReference>
<evidence type="ECO:0000256" key="1">
    <source>
        <dbReference type="SAM" id="MobiDB-lite"/>
    </source>
</evidence>
<dbReference type="InterPro" id="IPR036779">
    <property type="entry name" value="LysM_dom_sf"/>
</dbReference>
<dbReference type="SUPFAM" id="SSF51261">
    <property type="entry name" value="Duplicated hybrid motif"/>
    <property type="match status" value="1"/>
</dbReference>
<dbReference type="CDD" id="cd12797">
    <property type="entry name" value="M23_peptidase"/>
    <property type="match status" value="1"/>
</dbReference>
<proteinExistence type="predicted"/>
<dbReference type="Gene3D" id="2.70.70.10">
    <property type="entry name" value="Glucose Permease (Domain IIA)"/>
    <property type="match status" value="1"/>
</dbReference>
<dbReference type="Pfam" id="PF01476">
    <property type="entry name" value="LysM"/>
    <property type="match status" value="2"/>
</dbReference>
<dbReference type="InterPro" id="IPR018392">
    <property type="entry name" value="LysM"/>
</dbReference>
<evidence type="ECO:0000313" key="5">
    <source>
        <dbReference type="Proteomes" id="UP000178377"/>
    </source>
</evidence>
<evidence type="ECO:0000313" key="4">
    <source>
        <dbReference type="EMBL" id="OGE91158.1"/>
    </source>
</evidence>
<comment type="caution">
    <text evidence="4">The sequence shown here is derived from an EMBL/GenBank/DDBJ whole genome shotgun (WGS) entry which is preliminary data.</text>
</comment>
<dbReference type="InterPro" id="IPR050570">
    <property type="entry name" value="Cell_wall_metabolism_enzyme"/>
</dbReference>
<evidence type="ECO:0000256" key="2">
    <source>
        <dbReference type="SAM" id="Phobius"/>
    </source>
</evidence>
<keyword evidence="2" id="KW-0472">Membrane</keyword>
<organism evidence="4 5">
    <name type="scientific">Candidatus Doudnabacteria bacterium RIFCSPHIGHO2_01_FULL_50_11</name>
    <dbReference type="NCBI Taxonomy" id="1817828"/>
    <lineage>
        <taxon>Bacteria</taxon>
        <taxon>Candidatus Doudnaibacteriota</taxon>
    </lineage>
</organism>
<dbReference type="SMART" id="SM00257">
    <property type="entry name" value="LysM"/>
    <property type="match status" value="2"/>
</dbReference>
<accession>A0A1F5PMJ0</accession>